<dbReference type="PANTHER" id="PTHR11527">
    <property type="entry name" value="HEAT-SHOCK PROTEIN 20 FAMILY MEMBER"/>
    <property type="match status" value="1"/>
</dbReference>
<reference evidence="6" key="1">
    <citation type="journal article" date="2013" name="Science">
        <title>The Amborella genome and the evolution of flowering plants.</title>
        <authorList>
            <consortium name="Amborella Genome Project"/>
        </authorList>
    </citation>
    <scope>NUCLEOTIDE SEQUENCE [LARGE SCALE GENOMIC DNA]</scope>
</reference>
<dbReference type="eggNOG" id="KOG0710">
    <property type="taxonomic scope" value="Eukaryota"/>
</dbReference>
<dbReference type="GO" id="GO:0009408">
    <property type="term" value="P:response to heat"/>
    <property type="evidence" value="ECO:0000318"/>
    <property type="project" value="GO_Central"/>
</dbReference>
<dbReference type="GO" id="GO:0006457">
    <property type="term" value="P:protein folding"/>
    <property type="evidence" value="ECO:0000318"/>
    <property type="project" value="GO_Central"/>
</dbReference>
<comment type="similarity">
    <text evidence="2 3">Belongs to the small heat shock protein (HSP20) family.</text>
</comment>
<dbReference type="STRING" id="13333.W1NFU9"/>
<dbReference type="InterPro" id="IPR031107">
    <property type="entry name" value="Small_HSP"/>
</dbReference>
<dbReference type="GO" id="GO:0009651">
    <property type="term" value="P:response to salt stress"/>
    <property type="evidence" value="ECO:0000318"/>
    <property type="project" value="GO_Central"/>
</dbReference>
<dbReference type="FunFam" id="2.60.40.790:FF:000053">
    <property type="entry name" value="17.5 kDa class I heat shock protein"/>
    <property type="match status" value="1"/>
</dbReference>
<keyword evidence="1" id="KW-0346">Stress response</keyword>
<dbReference type="AlphaFoldDB" id="W1NFU9"/>
<proteinExistence type="inferred from homology"/>
<name>W1NFU9_AMBTC</name>
<dbReference type="SUPFAM" id="SSF49764">
    <property type="entry name" value="HSP20-like chaperones"/>
    <property type="match status" value="1"/>
</dbReference>
<dbReference type="Proteomes" id="UP000017836">
    <property type="component" value="Unassembled WGS sequence"/>
</dbReference>
<feature type="domain" description="SHSP" evidence="4">
    <location>
        <begin position="39"/>
        <end position="154"/>
    </location>
</feature>
<dbReference type="OMA" id="TEGINCA"/>
<dbReference type="InterPro" id="IPR002068">
    <property type="entry name" value="A-crystallin/Hsp20_dom"/>
</dbReference>
<dbReference type="GO" id="GO:0042542">
    <property type="term" value="P:response to hydrogen peroxide"/>
    <property type="evidence" value="ECO:0000318"/>
    <property type="project" value="GO_Central"/>
</dbReference>
<dbReference type="EMBL" id="KI397513">
    <property type="protein sequence ID" value="ERM94348.1"/>
    <property type="molecule type" value="Genomic_DNA"/>
</dbReference>
<sequence>MASLGPWRGTFDPFQLDLWDPFEMWEPTPTRSKRGSPDDVAAYTHVYVDWRETDTAHIFRVDLPGVKKEKVKVSIQGKKVLQISGEWTKEEEAAGDTWHRAERKRGAFRRRFRLPKNADVERVTCSMENGVLTVTVPKKEAPQAASRAIAITWILVIKSTLLFVNNSYAVLTGSANPHSSV</sequence>
<dbReference type="CDD" id="cd06472">
    <property type="entry name" value="ACD_ScHsp26_like"/>
    <property type="match status" value="1"/>
</dbReference>
<dbReference type="GO" id="GO:0051082">
    <property type="term" value="F:unfolded protein binding"/>
    <property type="evidence" value="ECO:0000318"/>
    <property type="project" value="GO_Central"/>
</dbReference>
<dbReference type="PROSITE" id="PS01031">
    <property type="entry name" value="SHSP"/>
    <property type="match status" value="1"/>
</dbReference>
<dbReference type="Pfam" id="PF00011">
    <property type="entry name" value="HSP20"/>
    <property type="match status" value="1"/>
</dbReference>
<evidence type="ECO:0000256" key="1">
    <source>
        <dbReference type="ARBA" id="ARBA00023016"/>
    </source>
</evidence>
<accession>W1NFU9</accession>
<dbReference type="Gramene" id="ERM94348">
    <property type="protein sequence ID" value="ERM94348"/>
    <property type="gene ID" value="AMTR_s00010p00244960"/>
</dbReference>
<dbReference type="InterPro" id="IPR008978">
    <property type="entry name" value="HSP20-like_chaperone"/>
</dbReference>
<evidence type="ECO:0000313" key="5">
    <source>
        <dbReference type="EMBL" id="ERM94348.1"/>
    </source>
</evidence>
<dbReference type="Gene3D" id="2.60.40.790">
    <property type="match status" value="1"/>
</dbReference>
<evidence type="ECO:0000259" key="4">
    <source>
        <dbReference type="PROSITE" id="PS01031"/>
    </source>
</evidence>
<evidence type="ECO:0000256" key="3">
    <source>
        <dbReference type="RuleBase" id="RU003616"/>
    </source>
</evidence>
<dbReference type="GO" id="GO:0051259">
    <property type="term" value="P:protein complex oligomerization"/>
    <property type="evidence" value="ECO:0000318"/>
    <property type="project" value="GO_Central"/>
</dbReference>
<dbReference type="KEGG" id="atr:18422377"/>
<keyword evidence="6" id="KW-1185">Reference proteome</keyword>
<organism evidence="5 6">
    <name type="scientific">Amborella trichopoda</name>
    <dbReference type="NCBI Taxonomy" id="13333"/>
    <lineage>
        <taxon>Eukaryota</taxon>
        <taxon>Viridiplantae</taxon>
        <taxon>Streptophyta</taxon>
        <taxon>Embryophyta</taxon>
        <taxon>Tracheophyta</taxon>
        <taxon>Spermatophyta</taxon>
        <taxon>Magnoliopsida</taxon>
        <taxon>Amborellales</taxon>
        <taxon>Amborellaceae</taxon>
        <taxon>Amborella</taxon>
    </lineage>
</organism>
<dbReference type="HOGENOM" id="CLU_046737_5_0_1"/>
<evidence type="ECO:0000313" key="6">
    <source>
        <dbReference type="Proteomes" id="UP000017836"/>
    </source>
</evidence>
<dbReference type="OrthoDB" id="1245404at2759"/>
<protein>
    <recommendedName>
        <fullName evidence="4">SHSP domain-containing protein</fullName>
    </recommendedName>
</protein>
<gene>
    <name evidence="5" type="ORF">AMTR_s00010p00244960</name>
</gene>
<evidence type="ECO:0000256" key="2">
    <source>
        <dbReference type="PROSITE-ProRule" id="PRU00285"/>
    </source>
</evidence>